<name>A0A8C3T9T2_CHESE</name>
<dbReference type="Ensembl" id="ENSCSRT00000025013.1">
    <property type="protein sequence ID" value="ENSCSRP00000023983.1"/>
    <property type="gene ID" value="ENSCSRG00000018017.1"/>
</dbReference>
<dbReference type="AlphaFoldDB" id="A0A8C3T9T2"/>
<dbReference type="Pfam" id="PF02263">
    <property type="entry name" value="GBP"/>
    <property type="match status" value="1"/>
</dbReference>
<keyword evidence="9" id="KW-0812">Transmembrane</keyword>
<keyword evidence="5" id="KW-0342">GTP-binding</keyword>
<evidence type="ECO:0000256" key="8">
    <source>
        <dbReference type="SAM" id="MobiDB-lite"/>
    </source>
</evidence>
<feature type="compositionally biased region" description="Low complexity" evidence="8">
    <location>
        <begin position="82"/>
        <end position="92"/>
    </location>
</feature>
<dbReference type="InterPro" id="IPR030386">
    <property type="entry name" value="G_GB1_RHD3_dom"/>
</dbReference>
<dbReference type="InterPro" id="IPR015894">
    <property type="entry name" value="Guanylate-bd_N"/>
</dbReference>
<feature type="region of interest" description="Disordered" evidence="8">
    <location>
        <begin position="76"/>
        <end position="96"/>
    </location>
</feature>
<keyword evidence="13" id="KW-1185">Reference proteome</keyword>
<sequence>MQRLREDVTCSICLDILDDPVSIECGHNFCRGCLAAHWHRASARGSQCPECRAPCSRDRMTPDTRLRALVEKITEPLREEQGPGAQQGPGVQLEPGRPVQLVRLDKEGGLTLDEEALSRCLEKGGVGDAPVCLVSIIGEQRRGKSFLMNCLLRRLRSLNQQNVAPGGFECRAGTATVTKGVWIWGQPLWIQAQGRKVAVFLVDTEGSLDLQRCMETSIKLSVFSILLSSYWIFNISSTFTRTEADYLEMFIHVAKEVGETCNLPPIQRLDLLVRDWQLSGAYGADEGQEYLRTITRDLEASAEQPLVLGALRASGTRCYLLPHPGTGFTKSRAGMPGDVDEDFRQYLRDYVTAVAGSVGTHVRTDRARRALTGAQLATRIKDVSRYLKIKHYNFSSPVKMAKTFAAMRQQKNSKAVEATRREFEQFVQELDRGHQSMSRCLRVKPAEIQRQLEGKQQELLKQCQGQLWGKDPQKEAALKELEQGLAKQTAQFLPEYGQRFKDKAVQLGLYVGGSVLAVMGAGVVAGIGTSVVQQVAVKVGAGGLVLIRSMVGRWVWA</sequence>
<evidence type="ECO:0000256" key="9">
    <source>
        <dbReference type="SAM" id="Phobius"/>
    </source>
</evidence>
<keyword evidence="9" id="KW-1133">Transmembrane helix</keyword>
<evidence type="ECO:0000259" key="11">
    <source>
        <dbReference type="PROSITE" id="PS51715"/>
    </source>
</evidence>
<proteinExistence type="inferred from homology"/>
<dbReference type="PROSITE" id="PS50089">
    <property type="entry name" value="ZF_RING_2"/>
    <property type="match status" value="1"/>
</dbReference>
<reference evidence="12" key="1">
    <citation type="submission" date="2025-08" db="UniProtKB">
        <authorList>
            <consortium name="Ensembl"/>
        </authorList>
    </citation>
    <scope>IDENTIFICATION</scope>
</reference>
<dbReference type="GO" id="GO:0008270">
    <property type="term" value="F:zinc ion binding"/>
    <property type="evidence" value="ECO:0007669"/>
    <property type="project" value="UniProtKB-KW"/>
</dbReference>
<evidence type="ECO:0000256" key="2">
    <source>
        <dbReference type="ARBA" id="ARBA00022741"/>
    </source>
</evidence>
<evidence type="ECO:0000256" key="3">
    <source>
        <dbReference type="ARBA" id="ARBA00022771"/>
    </source>
</evidence>
<evidence type="ECO:0000313" key="13">
    <source>
        <dbReference type="Proteomes" id="UP000694403"/>
    </source>
</evidence>
<keyword evidence="9" id="KW-0472">Membrane</keyword>
<dbReference type="PROSITE" id="PS00518">
    <property type="entry name" value="ZF_RING_1"/>
    <property type="match status" value="1"/>
</dbReference>
<dbReference type="Pfam" id="PF15227">
    <property type="entry name" value="zf-C3HC4_4"/>
    <property type="match status" value="1"/>
</dbReference>
<feature type="domain" description="RING-type" evidence="10">
    <location>
        <begin position="10"/>
        <end position="52"/>
    </location>
</feature>
<feature type="transmembrane region" description="Helical" evidence="9">
    <location>
        <begin position="507"/>
        <end position="528"/>
    </location>
</feature>
<evidence type="ECO:0000256" key="4">
    <source>
        <dbReference type="ARBA" id="ARBA00022833"/>
    </source>
</evidence>
<keyword evidence="1" id="KW-0479">Metal-binding</keyword>
<accession>A0A8C3T9T2</accession>
<dbReference type="PANTHER" id="PTHR10751">
    <property type="entry name" value="GUANYLATE BINDING PROTEIN"/>
    <property type="match status" value="1"/>
</dbReference>
<evidence type="ECO:0000256" key="6">
    <source>
        <dbReference type="PROSITE-ProRule" id="PRU00175"/>
    </source>
</evidence>
<dbReference type="PROSITE" id="PS51715">
    <property type="entry name" value="G_GB1_RHD3"/>
    <property type="match status" value="1"/>
</dbReference>
<dbReference type="SUPFAM" id="SSF57850">
    <property type="entry name" value="RING/U-box"/>
    <property type="match status" value="1"/>
</dbReference>
<dbReference type="SMART" id="SM00184">
    <property type="entry name" value="RING"/>
    <property type="match status" value="1"/>
</dbReference>
<evidence type="ECO:0000256" key="7">
    <source>
        <dbReference type="PROSITE-ProRule" id="PRU01052"/>
    </source>
</evidence>
<evidence type="ECO:0000259" key="10">
    <source>
        <dbReference type="PROSITE" id="PS50089"/>
    </source>
</evidence>
<reference evidence="12" key="2">
    <citation type="submission" date="2025-09" db="UniProtKB">
        <authorList>
            <consortium name="Ensembl"/>
        </authorList>
    </citation>
    <scope>IDENTIFICATION</scope>
</reference>
<dbReference type="InterPro" id="IPR001841">
    <property type="entry name" value="Znf_RING"/>
</dbReference>
<dbReference type="Gene3D" id="1.20.58.420">
    <property type="entry name" value="AHSP"/>
    <property type="match status" value="1"/>
</dbReference>
<dbReference type="InterPro" id="IPR017907">
    <property type="entry name" value="Znf_RING_CS"/>
</dbReference>
<dbReference type="InterPro" id="IPR027417">
    <property type="entry name" value="P-loop_NTPase"/>
</dbReference>
<dbReference type="SUPFAM" id="SSF52540">
    <property type="entry name" value="P-loop containing nucleoside triphosphate hydrolases"/>
    <property type="match status" value="1"/>
</dbReference>
<organism evidence="12 13">
    <name type="scientific">Chelydra serpentina</name>
    <name type="common">Snapping turtle</name>
    <name type="synonym">Testudo serpentina</name>
    <dbReference type="NCBI Taxonomy" id="8475"/>
    <lineage>
        <taxon>Eukaryota</taxon>
        <taxon>Metazoa</taxon>
        <taxon>Chordata</taxon>
        <taxon>Craniata</taxon>
        <taxon>Vertebrata</taxon>
        <taxon>Euteleostomi</taxon>
        <taxon>Archelosauria</taxon>
        <taxon>Testudinata</taxon>
        <taxon>Testudines</taxon>
        <taxon>Cryptodira</taxon>
        <taxon>Durocryptodira</taxon>
        <taxon>Americhelydia</taxon>
        <taxon>Chelydroidea</taxon>
        <taxon>Chelydridae</taxon>
        <taxon>Chelydra</taxon>
    </lineage>
</organism>
<dbReference type="GO" id="GO:0003924">
    <property type="term" value="F:GTPase activity"/>
    <property type="evidence" value="ECO:0007669"/>
    <property type="project" value="InterPro"/>
</dbReference>
<keyword evidence="3 6" id="KW-0863">Zinc-finger</keyword>
<dbReference type="Gene3D" id="3.30.40.10">
    <property type="entry name" value="Zinc/RING finger domain, C3HC4 (zinc finger)"/>
    <property type="match status" value="1"/>
</dbReference>
<evidence type="ECO:0000256" key="1">
    <source>
        <dbReference type="ARBA" id="ARBA00022723"/>
    </source>
</evidence>
<evidence type="ECO:0000313" key="12">
    <source>
        <dbReference type="Ensembl" id="ENSCSRP00000023983.1"/>
    </source>
</evidence>
<evidence type="ECO:0000256" key="5">
    <source>
        <dbReference type="ARBA" id="ARBA00023134"/>
    </source>
</evidence>
<dbReference type="Gene3D" id="3.40.50.300">
    <property type="entry name" value="P-loop containing nucleotide triphosphate hydrolases"/>
    <property type="match status" value="1"/>
</dbReference>
<dbReference type="Proteomes" id="UP000694403">
    <property type="component" value="Unplaced"/>
</dbReference>
<comment type="similarity">
    <text evidence="7">Belongs to the TRAFAC class dynamin-like GTPase superfamily. GB1/RHD3 GTPase family.</text>
</comment>
<keyword evidence="4" id="KW-0862">Zinc</keyword>
<feature type="domain" description="GB1/RHD3-type G" evidence="11">
    <location>
        <begin position="128"/>
        <end position="355"/>
    </location>
</feature>
<dbReference type="GO" id="GO:0005525">
    <property type="term" value="F:GTP binding"/>
    <property type="evidence" value="ECO:0007669"/>
    <property type="project" value="UniProtKB-KW"/>
</dbReference>
<dbReference type="InterPro" id="IPR013083">
    <property type="entry name" value="Znf_RING/FYVE/PHD"/>
</dbReference>
<keyword evidence="2" id="KW-0547">Nucleotide-binding</keyword>
<protein>
    <submittedName>
        <fullName evidence="12">Uncharacterized protein</fullName>
    </submittedName>
</protein>